<feature type="chain" id="PRO_5042993206" description="Secreted protein" evidence="1">
    <location>
        <begin position="24"/>
        <end position="79"/>
    </location>
</feature>
<feature type="signal peptide" evidence="1">
    <location>
        <begin position="1"/>
        <end position="23"/>
    </location>
</feature>
<reference evidence="2 3" key="1">
    <citation type="submission" date="2023-11" db="EMBL/GenBank/DDBJ databases">
        <title>Halocaridina rubra genome assembly.</title>
        <authorList>
            <person name="Smith C."/>
        </authorList>
    </citation>
    <scope>NUCLEOTIDE SEQUENCE [LARGE SCALE GENOMIC DNA]</scope>
    <source>
        <strain evidence="2">EP-1</strain>
        <tissue evidence="2">Whole</tissue>
    </source>
</reference>
<sequence>MLRYCWNVWMSSFVLTMWHISHANMLCVRTCGNILEVHRLPIFYSKSLIKLFLASGVAAYSSRRKDLPLLSRNLVKVAV</sequence>
<dbReference type="EMBL" id="JAXCGZ010015117">
    <property type="protein sequence ID" value="KAK7071212.1"/>
    <property type="molecule type" value="Genomic_DNA"/>
</dbReference>
<evidence type="ECO:0000256" key="1">
    <source>
        <dbReference type="SAM" id="SignalP"/>
    </source>
</evidence>
<keyword evidence="1" id="KW-0732">Signal</keyword>
<evidence type="ECO:0000313" key="3">
    <source>
        <dbReference type="Proteomes" id="UP001381693"/>
    </source>
</evidence>
<dbReference type="AlphaFoldDB" id="A0AAN9A645"/>
<keyword evidence="3" id="KW-1185">Reference proteome</keyword>
<accession>A0AAN9A645</accession>
<organism evidence="2 3">
    <name type="scientific">Halocaridina rubra</name>
    <name type="common">Hawaiian red shrimp</name>
    <dbReference type="NCBI Taxonomy" id="373956"/>
    <lineage>
        <taxon>Eukaryota</taxon>
        <taxon>Metazoa</taxon>
        <taxon>Ecdysozoa</taxon>
        <taxon>Arthropoda</taxon>
        <taxon>Crustacea</taxon>
        <taxon>Multicrustacea</taxon>
        <taxon>Malacostraca</taxon>
        <taxon>Eumalacostraca</taxon>
        <taxon>Eucarida</taxon>
        <taxon>Decapoda</taxon>
        <taxon>Pleocyemata</taxon>
        <taxon>Caridea</taxon>
        <taxon>Atyoidea</taxon>
        <taxon>Atyidae</taxon>
        <taxon>Halocaridina</taxon>
    </lineage>
</organism>
<protein>
    <recommendedName>
        <fullName evidence="4">Secreted protein</fullName>
    </recommendedName>
</protein>
<evidence type="ECO:0000313" key="2">
    <source>
        <dbReference type="EMBL" id="KAK7071212.1"/>
    </source>
</evidence>
<proteinExistence type="predicted"/>
<dbReference type="Proteomes" id="UP001381693">
    <property type="component" value="Unassembled WGS sequence"/>
</dbReference>
<evidence type="ECO:0008006" key="4">
    <source>
        <dbReference type="Google" id="ProtNLM"/>
    </source>
</evidence>
<comment type="caution">
    <text evidence="2">The sequence shown here is derived from an EMBL/GenBank/DDBJ whole genome shotgun (WGS) entry which is preliminary data.</text>
</comment>
<gene>
    <name evidence="2" type="ORF">SK128_007635</name>
</gene>
<name>A0AAN9A645_HALRR</name>